<proteinExistence type="predicted"/>
<evidence type="ECO:0000259" key="2">
    <source>
        <dbReference type="Pfam" id="PF18120"/>
    </source>
</evidence>
<reference evidence="3 4" key="1">
    <citation type="submission" date="2023-11" db="EMBL/GenBank/DDBJ databases">
        <title>Draft genome sequence of a psychrophilic Clostridium strain from permafrost water brine.</title>
        <authorList>
            <person name="Shcherbakova V.A."/>
            <person name="Trubitsyn V.E."/>
            <person name="Zakharyuk A.G."/>
        </authorList>
    </citation>
    <scope>NUCLEOTIDE SEQUENCE [LARGE SCALE GENOMIC DNA]</scope>
    <source>
        <strain evidence="3 4">14F</strain>
    </source>
</reference>
<feature type="domain" description="Glycoside hydrolase 35 catalytic" evidence="1">
    <location>
        <begin position="16"/>
        <end position="215"/>
    </location>
</feature>
<dbReference type="InterPro" id="IPR040719">
    <property type="entry name" value="DUF5597"/>
</dbReference>
<gene>
    <name evidence="3" type="ORF">SJI18_18215</name>
</gene>
<evidence type="ECO:0000313" key="3">
    <source>
        <dbReference type="EMBL" id="MEF2114233.1"/>
    </source>
</evidence>
<accession>A0ABU7UV18</accession>
<organism evidence="3 4">
    <name type="scientific">Clostridium frigoriphilum</name>
    <dbReference type="NCBI Taxonomy" id="443253"/>
    <lineage>
        <taxon>Bacteria</taxon>
        <taxon>Bacillati</taxon>
        <taxon>Bacillota</taxon>
        <taxon>Clostridia</taxon>
        <taxon>Eubacteriales</taxon>
        <taxon>Clostridiaceae</taxon>
        <taxon>Clostridium</taxon>
    </lineage>
</organism>
<dbReference type="EMBL" id="JAZHFS010000020">
    <property type="protein sequence ID" value="MEF2114233.1"/>
    <property type="molecule type" value="Genomic_DNA"/>
</dbReference>
<evidence type="ECO:0000259" key="1">
    <source>
        <dbReference type="Pfam" id="PF01301"/>
    </source>
</evidence>
<dbReference type="Proteomes" id="UP001498469">
    <property type="component" value="Unassembled WGS sequence"/>
</dbReference>
<protein>
    <submittedName>
        <fullName evidence="3">DUF5597 domain-containing protein</fullName>
    </submittedName>
</protein>
<comment type="caution">
    <text evidence="3">The sequence shown here is derived from an EMBL/GenBank/DDBJ whole genome shotgun (WGS) entry which is preliminary data.</text>
</comment>
<dbReference type="RefSeq" id="WP_216252938.1">
    <property type="nucleotide sequence ID" value="NZ_JAZHFS010000020.1"/>
</dbReference>
<sequence>MENLPGIKKYNGIDTLFVHNEPFIVLGGEIHNSSASNLEFMEENVWPNLKGLNMNTALIPIYWELIEEEEGVFNYSILDGIIDQARKNNMHLILLWFGLWKNTESTYVPGWVKKNSNTYFRAKKVNGEVTNTVSPLCQTAIEKDANALAHIMEHIKEIDEKQNTVIAIQVENEIGLMGTDRDYSIEGESEFAKNVPAEIEKEFSVQGNWKECFGYEAGEYFMAYYYAKAVEYITKAAQKEYNIPCYANAWLEQYPWHLGSYPCGGPVASMHKMWKLIAPSLFCLAPDTYVSYVPQVMEEYTQNGNPLFIPEVRKDAVTASYALYAFGKYNAIGYSPFSIEEYGMNPEAIQKPPMELMIALNIDPTSFDIEGSKEYLARVYGLMEEIKPLYFKYRGTPNLKSFVKTSEIDYGTFFEFENYDFQIGYAPKQPKKPVAAGMIYQVGENSFYIIGMMCNINILPKLGENKKVDILKFEEGEFENGEWKCSRVLNGDEKMALHLKDKLSCYYIELYKY</sequence>
<dbReference type="Pfam" id="PF18120">
    <property type="entry name" value="DUF5597"/>
    <property type="match status" value="1"/>
</dbReference>
<dbReference type="Pfam" id="PF01301">
    <property type="entry name" value="Glyco_hydro_35"/>
    <property type="match status" value="1"/>
</dbReference>
<evidence type="ECO:0000313" key="4">
    <source>
        <dbReference type="Proteomes" id="UP001498469"/>
    </source>
</evidence>
<name>A0ABU7UV18_9CLOT</name>
<keyword evidence="4" id="KW-1185">Reference proteome</keyword>
<feature type="domain" description="DUF5597" evidence="2">
    <location>
        <begin position="376"/>
        <end position="495"/>
    </location>
</feature>
<dbReference type="InterPro" id="IPR031330">
    <property type="entry name" value="Gly_Hdrlase_35_cat"/>
</dbReference>